<dbReference type="GO" id="GO:0006730">
    <property type="term" value="P:one-carbon metabolic process"/>
    <property type="evidence" value="ECO:0007669"/>
    <property type="project" value="TreeGrafter"/>
</dbReference>
<comment type="cofactor">
    <cofactor evidence="1 6">
        <name>Zn(2+)</name>
        <dbReference type="ChEBI" id="CHEBI:29105"/>
    </cofactor>
</comment>
<evidence type="ECO:0000313" key="9">
    <source>
        <dbReference type="Proteomes" id="UP000652761"/>
    </source>
</evidence>
<dbReference type="InterPro" id="IPR041891">
    <property type="entry name" value="Alpha_CA_prokaryot-like"/>
</dbReference>
<dbReference type="InterPro" id="IPR023561">
    <property type="entry name" value="Carbonic_anhydrase_a-class"/>
</dbReference>
<evidence type="ECO:0000256" key="5">
    <source>
        <dbReference type="ARBA" id="ARBA00023239"/>
    </source>
</evidence>
<proteinExistence type="inferred from homology"/>
<dbReference type="Gene3D" id="3.10.200.10">
    <property type="entry name" value="Alpha carbonic anhydrase"/>
    <property type="match status" value="1"/>
</dbReference>
<gene>
    <name evidence="8" type="ORF">Taro_035817</name>
</gene>
<name>A0A843WFY2_COLES</name>
<dbReference type="PANTHER" id="PTHR18952">
    <property type="entry name" value="CARBONIC ANHYDRASE"/>
    <property type="match status" value="1"/>
</dbReference>
<comment type="similarity">
    <text evidence="6">Belongs to the alpha-carbonic anhydrase family.</text>
</comment>
<dbReference type="PANTHER" id="PTHR18952:SF236">
    <property type="entry name" value="ALPHA CARBONIC ANHYDRASE 1, CHLOROPLASTIC"/>
    <property type="match status" value="1"/>
</dbReference>
<evidence type="ECO:0000256" key="1">
    <source>
        <dbReference type="ARBA" id="ARBA00001947"/>
    </source>
</evidence>
<evidence type="ECO:0000256" key="2">
    <source>
        <dbReference type="ARBA" id="ARBA00012925"/>
    </source>
</evidence>
<dbReference type="SUPFAM" id="SSF51069">
    <property type="entry name" value="Carbonic anhydrase"/>
    <property type="match status" value="1"/>
</dbReference>
<dbReference type="GO" id="GO:0008270">
    <property type="term" value="F:zinc ion binding"/>
    <property type="evidence" value="ECO:0007669"/>
    <property type="project" value="UniProtKB-UniRule"/>
</dbReference>
<dbReference type="InterPro" id="IPR018338">
    <property type="entry name" value="Carbonic_anhydrase_a-class_CS"/>
</dbReference>
<evidence type="ECO:0000256" key="6">
    <source>
        <dbReference type="RuleBase" id="RU367011"/>
    </source>
</evidence>
<keyword evidence="3 6" id="KW-0479">Metal-binding</keyword>
<evidence type="ECO:0000313" key="8">
    <source>
        <dbReference type="EMBL" id="MQM03044.1"/>
    </source>
</evidence>
<accession>A0A843WFY2</accession>
<evidence type="ECO:0000256" key="3">
    <source>
        <dbReference type="ARBA" id="ARBA00022723"/>
    </source>
</evidence>
<dbReference type="CDD" id="cd03124">
    <property type="entry name" value="alpha_CA_prokaryotic_like"/>
    <property type="match status" value="1"/>
</dbReference>
<feature type="domain" description="Alpha-carbonic anhydrase" evidence="7">
    <location>
        <begin position="36"/>
        <end position="273"/>
    </location>
</feature>
<dbReference type="Proteomes" id="UP000652761">
    <property type="component" value="Unassembled WGS sequence"/>
</dbReference>
<protein>
    <recommendedName>
        <fullName evidence="2 6">Carbonic anhydrase</fullName>
        <ecNumber evidence="2 6">4.2.1.1</ecNumber>
    </recommendedName>
</protein>
<dbReference type="AlphaFoldDB" id="A0A843WFY2"/>
<evidence type="ECO:0000259" key="7">
    <source>
        <dbReference type="PROSITE" id="PS51144"/>
    </source>
</evidence>
<dbReference type="EMBL" id="NMUH01002966">
    <property type="protein sequence ID" value="MQM03044.1"/>
    <property type="molecule type" value="Genomic_DNA"/>
</dbReference>
<keyword evidence="5 6" id="KW-0456">Lyase</keyword>
<dbReference type="SMART" id="SM01057">
    <property type="entry name" value="Carb_anhydrase"/>
    <property type="match status" value="1"/>
</dbReference>
<dbReference type="OrthoDB" id="429145at2759"/>
<keyword evidence="4 6" id="KW-0862">Zinc</keyword>
<dbReference type="PROSITE" id="PS00162">
    <property type="entry name" value="ALPHA_CA_1"/>
    <property type="match status" value="1"/>
</dbReference>
<evidence type="ECO:0000256" key="4">
    <source>
        <dbReference type="ARBA" id="ARBA00022833"/>
    </source>
</evidence>
<dbReference type="GO" id="GO:0004089">
    <property type="term" value="F:carbonate dehydratase activity"/>
    <property type="evidence" value="ECO:0007669"/>
    <property type="project" value="UniProtKB-UniRule"/>
</dbReference>
<dbReference type="Pfam" id="PF00194">
    <property type="entry name" value="Carb_anhydrase"/>
    <property type="match status" value="1"/>
</dbReference>
<sequence length="274" mass="30687">MAPNPISSTMATQSAVCVMGVIASLLVACAGALDFVKFGYTGATGPQNWGSLSPDYALCSKGKNQSPINIVKKNAVENKALNPLDRDYYPTNATLIDNGFNVMLKFDDDVGELTLEGKKYALKQMHWHSPSEHTIDGERFPMELHLLHASDDKSLAVISILYQYGHADPFLYQLKEKLEELSKEACSGDTEAHISVDEVDTKALRRHTRKYFRYVGSLSTPPCTENVTWNILGKVREMSKDQADLLRSILGTEYKNNSRPIQNLNNRKVEMYYE</sequence>
<keyword evidence="9" id="KW-1185">Reference proteome</keyword>
<comment type="function">
    <text evidence="6">Reversible hydration of carbon dioxide.</text>
</comment>
<dbReference type="PROSITE" id="PS51144">
    <property type="entry name" value="ALPHA_CA_2"/>
    <property type="match status" value="1"/>
</dbReference>
<reference evidence="8" key="1">
    <citation type="submission" date="2017-07" db="EMBL/GenBank/DDBJ databases">
        <title>Taro Niue Genome Assembly and Annotation.</title>
        <authorList>
            <person name="Atibalentja N."/>
            <person name="Keating K."/>
            <person name="Fields C.J."/>
        </authorList>
    </citation>
    <scope>NUCLEOTIDE SEQUENCE</scope>
    <source>
        <strain evidence="8">Niue_2</strain>
        <tissue evidence="8">Leaf</tissue>
    </source>
</reference>
<dbReference type="InterPro" id="IPR036398">
    <property type="entry name" value="CA_dom_sf"/>
</dbReference>
<dbReference type="InterPro" id="IPR001148">
    <property type="entry name" value="CA_dom"/>
</dbReference>
<comment type="catalytic activity">
    <reaction evidence="6">
        <text>hydrogencarbonate + H(+) = CO2 + H2O</text>
        <dbReference type="Rhea" id="RHEA:10748"/>
        <dbReference type="ChEBI" id="CHEBI:15377"/>
        <dbReference type="ChEBI" id="CHEBI:15378"/>
        <dbReference type="ChEBI" id="CHEBI:16526"/>
        <dbReference type="ChEBI" id="CHEBI:17544"/>
        <dbReference type="EC" id="4.2.1.1"/>
    </reaction>
</comment>
<comment type="caution">
    <text evidence="8">The sequence shown here is derived from an EMBL/GenBank/DDBJ whole genome shotgun (WGS) entry which is preliminary data.</text>
</comment>
<dbReference type="EC" id="4.2.1.1" evidence="2 6"/>
<organism evidence="8 9">
    <name type="scientific">Colocasia esculenta</name>
    <name type="common">Wild taro</name>
    <name type="synonym">Arum esculentum</name>
    <dbReference type="NCBI Taxonomy" id="4460"/>
    <lineage>
        <taxon>Eukaryota</taxon>
        <taxon>Viridiplantae</taxon>
        <taxon>Streptophyta</taxon>
        <taxon>Embryophyta</taxon>
        <taxon>Tracheophyta</taxon>
        <taxon>Spermatophyta</taxon>
        <taxon>Magnoliopsida</taxon>
        <taxon>Liliopsida</taxon>
        <taxon>Araceae</taxon>
        <taxon>Aroideae</taxon>
        <taxon>Colocasieae</taxon>
        <taxon>Colocasia</taxon>
    </lineage>
</organism>